<dbReference type="Proteomes" id="UP001056035">
    <property type="component" value="Chromosome"/>
</dbReference>
<evidence type="ECO:0000259" key="5">
    <source>
        <dbReference type="Pfam" id="PF02826"/>
    </source>
</evidence>
<dbReference type="Gene3D" id="3.40.50.720">
    <property type="entry name" value="NAD(P)-binding Rossmann-like Domain"/>
    <property type="match status" value="2"/>
</dbReference>
<dbReference type="InterPro" id="IPR050223">
    <property type="entry name" value="D-isomer_2-hydroxyacid_DH"/>
</dbReference>
<organism evidence="6 7">
    <name type="scientific">Paraconexibacter antarcticus</name>
    <dbReference type="NCBI Taxonomy" id="2949664"/>
    <lineage>
        <taxon>Bacteria</taxon>
        <taxon>Bacillati</taxon>
        <taxon>Actinomycetota</taxon>
        <taxon>Thermoleophilia</taxon>
        <taxon>Solirubrobacterales</taxon>
        <taxon>Paraconexibacteraceae</taxon>
        <taxon>Paraconexibacter</taxon>
    </lineage>
</organism>
<comment type="similarity">
    <text evidence="1 3">Belongs to the D-isomer specific 2-hydroxyacid dehydrogenase family.</text>
</comment>
<gene>
    <name evidence="6" type="ORF">NBH00_18840</name>
</gene>
<sequence>MARVLVTRPLPFPALDRLAAAGHDVHVRGGALPPSPAELRALAAGADGILSLLTDRVDRELLVAAPRLRVVANFAVGCDNIDLAACAERGVAVGVTPDVLTEATADLAFALLLAAARRLAEGERAVREGDWRTWEPAGWLGADVHGRTLVIAGAGRIGAAVARRAAGFDMRVITVGRTGDLHAALAEADFISLHTPLTPATRHLVDAAALAACRPGAILVNTARGGVVDQVALADALRSGHLAAAALDVTDPEPLPPDDPLLSAPNLLVVPHIGSATRGARERMATLAVGNLLAGLAGSPLPHPA</sequence>
<dbReference type="InterPro" id="IPR006139">
    <property type="entry name" value="D-isomer_2_OHA_DH_cat_dom"/>
</dbReference>
<dbReference type="Pfam" id="PF00389">
    <property type="entry name" value="2-Hacid_dh"/>
    <property type="match status" value="1"/>
</dbReference>
<accession>A0ABY5DN13</accession>
<feature type="domain" description="D-isomer specific 2-hydroxyacid dehydrogenase NAD-binding" evidence="5">
    <location>
        <begin position="109"/>
        <end position="274"/>
    </location>
</feature>
<name>A0ABY5DN13_9ACTN</name>
<dbReference type="InterPro" id="IPR029753">
    <property type="entry name" value="D-isomer_DH_CS"/>
</dbReference>
<dbReference type="Pfam" id="PF02826">
    <property type="entry name" value="2-Hacid_dh_C"/>
    <property type="match status" value="1"/>
</dbReference>
<dbReference type="SUPFAM" id="SSF51735">
    <property type="entry name" value="NAD(P)-binding Rossmann-fold domains"/>
    <property type="match status" value="1"/>
</dbReference>
<dbReference type="PANTHER" id="PTHR10996:SF257">
    <property type="entry name" value="GLYOXYLATE REDUCTASE 1"/>
    <property type="match status" value="1"/>
</dbReference>
<evidence type="ECO:0000256" key="2">
    <source>
        <dbReference type="ARBA" id="ARBA00023002"/>
    </source>
</evidence>
<dbReference type="InterPro" id="IPR006140">
    <property type="entry name" value="D-isomer_DH_NAD-bd"/>
</dbReference>
<evidence type="ECO:0000259" key="4">
    <source>
        <dbReference type="Pfam" id="PF00389"/>
    </source>
</evidence>
<evidence type="ECO:0000256" key="1">
    <source>
        <dbReference type="ARBA" id="ARBA00005854"/>
    </source>
</evidence>
<dbReference type="InterPro" id="IPR036291">
    <property type="entry name" value="NAD(P)-bd_dom_sf"/>
</dbReference>
<evidence type="ECO:0000256" key="3">
    <source>
        <dbReference type="RuleBase" id="RU003719"/>
    </source>
</evidence>
<proteinExistence type="inferred from homology"/>
<dbReference type="PROSITE" id="PS00670">
    <property type="entry name" value="D_2_HYDROXYACID_DH_2"/>
    <property type="match status" value="1"/>
</dbReference>
<dbReference type="PANTHER" id="PTHR10996">
    <property type="entry name" value="2-HYDROXYACID DEHYDROGENASE-RELATED"/>
    <property type="match status" value="1"/>
</dbReference>
<keyword evidence="2 3" id="KW-0560">Oxidoreductase</keyword>
<feature type="domain" description="D-isomer specific 2-hydroxyacid dehydrogenase catalytic" evidence="4">
    <location>
        <begin position="4"/>
        <end position="303"/>
    </location>
</feature>
<evidence type="ECO:0000313" key="7">
    <source>
        <dbReference type="Proteomes" id="UP001056035"/>
    </source>
</evidence>
<protein>
    <submittedName>
        <fullName evidence="6">D-glycerate dehydrogenase</fullName>
    </submittedName>
</protein>
<dbReference type="RefSeq" id="WP_254570118.1">
    <property type="nucleotide sequence ID" value="NZ_CP098502.1"/>
</dbReference>
<evidence type="ECO:0000313" key="6">
    <source>
        <dbReference type="EMBL" id="UTI63393.1"/>
    </source>
</evidence>
<dbReference type="PROSITE" id="PS00671">
    <property type="entry name" value="D_2_HYDROXYACID_DH_3"/>
    <property type="match status" value="1"/>
</dbReference>
<keyword evidence="7" id="KW-1185">Reference proteome</keyword>
<dbReference type="SUPFAM" id="SSF52283">
    <property type="entry name" value="Formate/glycerate dehydrogenase catalytic domain-like"/>
    <property type="match status" value="1"/>
</dbReference>
<dbReference type="EMBL" id="CP098502">
    <property type="protein sequence ID" value="UTI63393.1"/>
    <property type="molecule type" value="Genomic_DNA"/>
</dbReference>
<reference evidence="6 7" key="1">
    <citation type="submission" date="2022-06" db="EMBL/GenBank/DDBJ databases">
        <title>Paraconexibacter antarcticus.</title>
        <authorList>
            <person name="Kim C.S."/>
        </authorList>
    </citation>
    <scope>NUCLEOTIDE SEQUENCE [LARGE SCALE GENOMIC DNA]</scope>
    <source>
        <strain evidence="6 7">02-257</strain>
    </source>
</reference>